<dbReference type="PROSITE" id="PS51379">
    <property type="entry name" value="4FE4S_FER_2"/>
    <property type="match status" value="1"/>
</dbReference>
<evidence type="ECO:0000259" key="1">
    <source>
        <dbReference type="PROSITE" id="PS51379"/>
    </source>
</evidence>
<dbReference type="PANTHER" id="PTHR42827:SF1">
    <property type="entry name" value="IRON-SULFUR CLUSTER-BINDING PROTEIN"/>
    <property type="match status" value="1"/>
</dbReference>
<evidence type="ECO:0000313" key="2">
    <source>
        <dbReference type="EMBL" id="KKN39190.1"/>
    </source>
</evidence>
<organism evidence="2">
    <name type="scientific">marine sediment metagenome</name>
    <dbReference type="NCBI Taxonomy" id="412755"/>
    <lineage>
        <taxon>unclassified sequences</taxon>
        <taxon>metagenomes</taxon>
        <taxon>ecological metagenomes</taxon>
    </lineage>
</organism>
<proteinExistence type="predicted"/>
<gene>
    <name evidence="2" type="ORF">LCGC14_0745740</name>
</gene>
<accession>A0A0F9Q5C9</accession>
<dbReference type="EMBL" id="LAZR01001777">
    <property type="protein sequence ID" value="KKN39190.1"/>
    <property type="molecule type" value="Genomic_DNA"/>
</dbReference>
<feature type="domain" description="4Fe-4S ferredoxin-type" evidence="1">
    <location>
        <begin position="120"/>
        <end position="149"/>
    </location>
</feature>
<sequence length="324" mass="36207">MAYSNDIEALENYFSKKERMSIKISQDIGYATGWKTALNIAEFIESNSKYEAFPVIPNGKYRGGAKIIAKEGEAFPDFSLRYGGVAAGLGHIGWSGNLVTSEYGGSIYLDGVLTTAPFTADPMAEENNCNKCKICQKVCTTGYVSKDEPEDRNPVIIGGIKQIYGKRGLYMKCGFGCAGYTGLSIDEKWSIWSPNHICLKSIPAEDWNREFIREMLKKLISGKETPITIRKFNQIIGASFGKVGITENVGIRPIEDTNPRCGNCNFICVADPKKRTELYNMLKNSGKVFLDEAGQEFVKKTDKNGEKITYYPPTWEEYLKFKEV</sequence>
<dbReference type="AlphaFoldDB" id="A0A0F9Q5C9"/>
<dbReference type="PANTHER" id="PTHR42827">
    <property type="entry name" value="IRON-SULFUR CLUSTER-BINDING PROTEIN-RELATED"/>
    <property type="match status" value="1"/>
</dbReference>
<name>A0A0F9Q5C9_9ZZZZ</name>
<comment type="caution">
    <text evidence="2">The sequence shown here is derived from an EMBL/GenBank/DDBJ whole genome shotgun (WGS) entry which is preliminary data.</text>
</comment>
<reference evidence="2" key="1">
    <citation type="journal article" date="2015" name="Nature">
        <title>Complex archaea that bridge the gap between prokaryotes and eukaryotes.</title>
        <authorList>
            <person name="Spang A."/>
            <person name="Saw J.H."/>
            <person name="Jorgensen S.L."/>
            <person name="Zaremba-Niedzwiedzka K."/>
            <person name="Martijn J."/>
            <person name="Lind A.E."/>
            <person name="van Eijk R."/>
            <person name="Schleper C."/>
            <person name="Guy L."/>
            <person name="Ettema T.J."/>
        </authorList>
    </citation>
    <scope>NUCLEOTIDE SEQUENCE</scope>
</reference>
<protein>
    <recommendedName>
        <fullName evidence="1">4Fe-4S ferredoxin-type domain-containing protein</fullName>
    </recommendedName>
</protein>
<dbReference type="InterPro" id="IPR017896">
    <property type="entry name" value="4Fe4S_Fe-S-bd"/>
</dbReference>